<dbReference type="PANTHER" id="PTHR12110:SF41">
    <property type="entry name" value="INOSOSE DEHYDRATASE"/>
    <property type="match status" value="1"/>
</dbReference>
<dbReference type="Pfam" id="PF01261">
    <property type="entry name" value="AP_endonuc_2"/>
    <property type="match status" value="1"/>
</dbReference>
<feature type="domain" description="Xylose isomerase-like TIM barrel" evidence="1">
    <location>
        <begin position="37"/>
        <end position="265"/>
    </location>
</feature>
<keyword evidence="3" id="KW-1185">Reference proteome</keyword>
<dbReference type="Proteomes" id="UP001551695">
    <property type="component" value="Unassembled WGS sequence"/>
</dbReference>
<protein>
    <submittedName>
        <fullName evidence="2">TIM barrel protein</fullName>
    </submittedName>
</protein>
<dbReference type="InterPro" id="IPR013022">
    <property type="entry name" value="Xyl_isomerase-like_TIM-brl"/>
</dbReference>
<evidence type="ECO:0000313" key="3">
    <source>
        <dbReference type="Proteomes" id="UP001551695"/>
    </source>
</evidence>
<dbReference type="EMBL" id="JBFAKC010000012">
    <property type="protein sequence ID" value="MEV0710836.1"/>
    <property type="molecule type" value="Genomic_DNA"/>
</dbReference>
<dbReference type="InterPro" id="IPR050312">
    <property type="entry name" value="IolE/XylAMocC-like"/>
</dbReference>
<gene>
    <name evidence="2" type="ORF">AB0I48_25040</name>
</gene>
<organism evidence="2 3">
    <name type="scientific">Nocardia aurea</name>
    <dbReference type="NCBI Taxonomy" id="2144174"/>
    <lineage>
        <taxon>Bacteria</taxon>
        <taxon>Bacillati</taxon>
        <taxon>Actinomycetota</taxon>
        <taxon>Actinomycetes</taxon>
        <taxon>Mycobacteriales</taxon>
        <taxon>Nocardiaceae</taxon>
        <taxon>Nocardia</taxon>
    </lineage>
</organism>
<accession>A0ABV3G073</accession>
<evidence type="ECO:0000259" key="1">
    <source>
        <dbReference type="Pfam" id="PF01261"/>
    </source>
</evidence>
<dbReference type="SUPFAM" id="SSF51658">
    <property type="entry name" value="Xylose isomerase-like"/>
    <property type="match status" value="1"/>
</dbReference>
<reference evidence="2 3" key="1">
    <citation type="submission" date="2024-06" db="EMBL/GenBank/DDBJ databases">
        <title>The Natural Products Discovery Center: Release of the First 8490 Sequenced Strains for Exploring Actinobacteria Biosynthetic Diversity.</title>
        <authorList>
            <person name="Kalkreuter E."/>
            <person name="Kautsar S.A."/>
            <person name="Yang D."/>
            <person name="Bader C.D."/>
            <person name="Teijaro C.N."/>
            <person name="Fluegel L."/>
            <person name="Davis C.M."/>
            <person name="Simpson J.R."/>
            <person name="Lauterbach L."/>
            <person name="Steele A.D."/>
            <person name="Gui C."/>
            <person name="Meng S."/>
            <person name="Li G."/>
            <person name="Viehrig K."/>
            <person name="Ye F."/>
            <person name="Su P."/>
            <person name="Kiefer A.F."/>
            <person name="Nichols A."/>
            <person name="Cepeda A.J."/>
            <person name="Yan W."/>
            <person name="Fan B."/>
            <person name="Jiang Y."/>
            <person name="Adhikari A."/>
            <person name="Zheng C.-J."/>
            <person name="Schuster L."/>
            <person name="Cowan T.M."/>
            <person name="Smanski M.J."/>
            <person name="Chevrette M.G."/>
            <person name="De Carvalho L.P.S."/>
            <person name="Shen B."/>
        </authorList>
    </citation>
    <scope>NUCLEOTIDE SEQUENCE [LARGE SCALE GENOMIC DNA]</scope>
    <source>
        <strain evidence="2 3">NPDC050403</strain>
    </source>
</reference>
<dbReference type="RefSeq" id="WP_357786905.1">
    <property type="nucleotide sequence ID" value="NZ_JBFAKC010000012.1"/>
</dbReference>
<dbReference type="PANTHER" id="PTHR12110">
    <property type="entry name" value="HYDROXYPYRUVATE ISOMERASE"/>
    <property type="match status" value="1"/>
</dbReference>
<dbReference type="InterPro" id="IPR036237">
    <property type="entry name" value="Xyl_isomerase-like_sf"/>
</dbReference>
<comment type="caution">
    <text evidence="2">The sequence shown here is derived from an EMBL/GenBank/DDBJ whole genome shotgun (WGS) entry which is preliminary data.</text>
</comment>
<proteinExistence type="predicted"/>
<name>A0ABV3G073_9NOCA</name>
<dbReference type="Gene3D" id="3.20.20.150">
    <property type="entry name" value="Divalent-metal-dependent TIM barrel enzymes"/>
    <property type="match status" value="1"/>
</dbReference>
<sequence>MTESLDPLRIAAAPISWGVCEVPGWGYLLDAHTVLAEMAALGVTATELGPPGYLPTEPGVSRGLLDGFGIEAVGGFLATVVHREPERALALARDTVAIFAGCGADVLVLAAATGLTGYDTRPRLTGPEWRTLVTTAAAIRDIAAADGVRTVLHPHIGTHVETEPEVERFLADSDLDLCLDTGHLLVGGTDPVLLARGYSDRIGHIHLKDVRLALVDEIRSGRIEYSDAVRRGLYAPLGAGDVDIAALVRVMRSAGYRGWYVIEQDTVLDTGASAEIPSGDMRVSLDYLSAVGFAADSAPVYR</sequence>
<evidence type="ECO:0000313" key="2">
    <source>
        <dbReference type="EMBL" id="MEV0710836.1"/>
    </source>
</evidence>